<keyword evidence="3" id="KW-1185">Reference proteome</keyword>
<evidence type="ECO:0000313" key="3">
    <source>
        <dbReference type="Proteomes" id="UP001472677"/>
    </source>
</evidence>
<feature type="signal peptide" evidence="1">
    <location>
        <begin position="1"/>
        <end position="26"/>
    </location>
</feature>
<sequence length="105" mass="11268">MVASYSNFRFPYSFLMLLAVTGGISLQGPVPVPVTSDVPNRPNIKYSFTVPPSCPDEIYVNRPPPANDFFIPGIPGVNFPVGNFPVDAAQNPAAALDDVIADFLI</sequence>
<evidence type="ECO:0000256" key="1">
    <source>
        <dbReference type="SAM" id="SignalP"/>
    </source>
</evidence>
<proteinExistence type="predicted"/>
<feature type="chain" id="PRO_5046971629" evidence="1">
    <location>
        <begin position="27"/>
        <end position="105"/>
    </location>
</feature>
<accession>A0ABR2CS59</accession>
<dbReference type="EMBL" id="JBBPBM010000045">
    <property type="protein sequence ID" value="KAK8522616.1"/>
    <property type="molecule type" value="Genomic_DNA"/>
</dbReference>
<comment type="caution">
    <text evidence="2">The sequence shown here is derived from an EMBL/GenBank/DDBJ whole genome shotgun (WGS) entry which is preliminary data.</text>
</comment>
<name>A0ABR2CS59_9ROSI</name>
<reference evidence="2 3" key="1">
    <citation type="journal article" date="2024" name="G3 (Bethesda)">
        <title>Genome assembly of Hibiscus sabdariffa L. provides insights into metabolisms of medicinal natural products.</title>
        <authorList>
            <person name="Kim T."/>
        </authorList>
    </citation>
    <scope>NUCLEOTIDE SEQUENCE [LARGE SCALE GENOMIC DNA]</scope>
    <source>
        <strain evidence="2">TK-2024</strain>
        <tissue evidence="2">Old leaves</tissue>
    </source>
</reference>
<dbReference type="Proteomes" id="UP001472677">
    <property type="component" value="Unassembled WGS sequence"/>
</dbReference>
<keyword evidence="1" id="KW-0732">Signal</keyword>
<protein>
    <submittedName>
        <fullName evidence="2">Uncharacterized protein</fullName>
    </submittedName>
</protein>
<evidence type="ECO:0000313" key="2">
    <source>
        <dbReference type="EMBL" id="KAK8522616.1"/>
    </source>
</evidence>
<organism evidence="2 3">
    <name type="scientific">Hibiscus sabdariffa</name>
    <name type="common">roselle</name>
    <dbReference type="NCBI Taxonomy" id="183260"/>
    <lineage>
        <taxon>Eukaryota</taxon>
        <taxon>Viridiplantae</taxon>
        <taxon>Streptophyta</taxon>
        <taxon>Embryophyta</taxon>
        <taxon>Tracheophyta</taxon>
        <taxon>Spermatophyta</taxon>
        <taxon>Magnoliopsida</taxon>
        <taxon>eudicotyledons</taxon>
        <taxon>Gunneridae</taxon>
        <taxon>Pentapetalae</taxon>
        <taxon>rosids</taxon>
        <taxon>malvids</taxon>
        <taxon>Malvales</taxon>
        <taxon>Malvaceae</taxon>
        <taxon>Malvoideae</taxon>
        <taxon>Hibiscus</taxon>
    </lineage>
</organism>
<gene>
    <name evidence="2" type="ORF">V6N12_056317</name>
</gene>